<gene>
    <name evidence="1" type="ORF">GCM10022224_094300</name>
</gene>
<reference evidence="2" key="1">
    <citation type="journal article" date="2019" name="Int. J. Syst. Evol. Microbiol.">
        <title>The Global Catalogue of Microorganisms (GCM) 10K type strain sequencing project: providing services to taxonomists for standard genome sequencing and annotation.</title>
        <authorList>
            <consortium name="The Broad Institute Genomics Platform"/>
            <consortium name="The Broad Institute Genome Sequencing Center for Infectious Disease"/>
            <person name="Wu L."/>
            <person name="Ma J."/>
        </authorList>
    </citation>
    <scope>NUCLEOTIDE SEQUENCE [LARGE SCALE GENOMIC DNA]</scope>
    <source>
        <strain evidence="2">JCM 16904</strain>
    </source>
</reference>
<protein>
    <submittedName>
        <fullName evidence="1">Heme-binding protein</fullName>
    </submittedName>
</protein>
<proteinExistence type="predicted"/>
<dbReference type="InterPro" id="IPR038084">
    <property type="entry name" value="PduO/GlcC-like_sf"/>
</dbReference>
<dbReference type="Proteomes" id="UP001500902">
    <property type="component" value="Unassembled WGS sequence"/>
</dbReference>
<dbReference type="SUPFAM" id="SSF143744">
    <property type="entry name" value="GlcG-like"/>
    <property type="match status" value="1"/>
</dbReference>
<comment type="caution">
    <text evidence="1">The sequence shown here is derived from an EMBL/GenBank/DDBJ whole genome shotgun (WGS) entry which is preliminary data.</text>
</comment>
<dbReference type="PANTHER" id="PTHR34309">
    <property type="entry name" value="SLR1406 PROTEIN"/>
    <property type="match status" value="1"/>
</dbReference>
<evidence type="ECO:0000313" key="1">
    <source>
        <dbReference type="EMBL" id="GAA3713846.1"/>
    </source>
</evidence>
<dbReference type="Gene3D" id="3.30.450.150">
    <property type="entry name" value="Haem-degrading domain"/>
    <property type="match status" value="1"/>
</dbReference>
<keyword evidence="2" id="KW-1185">Reference proteome</keyword>
<dbReference type="Pfam" id="PF03928">
    <property type="entry name" value="HbpS-like"/>
    <property type="match status" value="1"/>
</dbReference>
<sequence>MREMRRDMLRLAEARIIVDHALRHARDHGFPPMTVAVLDGGGQLIAFAREDESSLLREKIARAKAMSALNMGTGTRTLAQRAEHHPHFINAITTLAEGEIIPVPGGVLVRDPESGKVIGAVGVSGHRPDEDEACAVHGIRAAELAADTG</sequence>
<dbReference type="InterPro" id="IPR005624">
    <property type="entry name" value="PduO/GlcC-like"/>
</dbReference>
<name>A0ABP7E3N4_9ACTN</name>
<evidence type="ECO:0000313" key="2">
    <source>
        <dbReference type="Proteomes" id="UP001500902"/>
    </source>
</evidence>
<dbReference type="InterPro" id="IPR052517">
    <property type="entry name" value="GlcG_carb_metab_protein"/>
</dbReference>
<accession>A0ABP7E3N4</accession>
<organism evidence="1 2">
    <name type="scientific">Nonomuraea antimicrobica</name>
    <dbReference type="NCBI Taxonomy" id="561173"/>
    <lineage>
        <taxon>Bacteria</taxon>
        <taxon>Bacillati</taxon>
        <taxon>Actinomycetota</taxon>
        <taxon>Actinomycetes</taxon>
        <taxon>Streptosporangiales</taxon>
        <taxon>Streptosporangiaceae</taxon>
        <taxon>Nonomuraea</taxon>
    </lineage>
</organism>
<dbReference type="EMBL" id="BAAAZP010000224">
    <property type="protein sequence ID" value="GAA3713846.1"/>
    <property type="molecule type" value="Genomic_DNA"/>
</dbReference>
<dbReference type="PANTHER" id="PTHR34309:SF10">
    <property type="entry name" value="SLR1406 PROTEIN"/>
    <property type="match status" value="1"/>
</dbReference>